<protein>
    <submittedName>
        <fullName evidence="14">AAA family ATPase</fullName>
    </submittedName>
</protein>
<dbReference type="CDD" id="cd19510">
    <property type="entry name" value="RecA-like_BCS1"/>
    <property type="match status" value="1"/>
</dbReference>
<dbReference type="InterPro" id="IPR003959">
    <property type="entry name" value="ATPase_AAA_core"/>
</dbReference>
<dbReference type="Proteomes" id="UP001216907">
    <property type="component" value="Unassembled WGS sequence"/>
</dbReference>
<feature type="domain" description="AAA+ ATPase" evidence="12">
    <location>
        <begin position="233"/>
        <end position="361"/>
    </location>
</feature>
<comment type="caution">
    <text evidence="14">The sequence shown here is derived from an EMBL/GenBank/DDBJ whole genome shotgun (WGS) entry which is preliminary data.</text>
</comment>
<dbReference type="SUPFAM" id="SSF52540">
    <property type="entry name" value="P-loop containing nucleoside triphosphate hydrolases"/>
    <property type="match status" value="1"/>
</dbReference>
<dbReference type="PANTHER" id="PTHR23070">
    <property type="entry name" value="BCS1 AAA-TYPE ATPASE"/>
    <property type="match status" value="1"/>
</dbReference>
<evidence type="ECO:0000256" key="2">
    <source>
        <dbReference type="ARBA" id="ARBA00007448"/>
    </source>
</evidence>
<evidence type="ECO:0000256" key="11">
    <source>
        <dbReference type="SAM" id="MobiDB-lite"/>
    </source>
</evidence>
<dbReference type="RefSeq" id="WP_277858623.1">
    <property type="nucleotide sequence ID" value="NZ_JARRAG010000001.1"/>
</dbReference>
<dbReference type="SMART" id="SM00382">
    <property type="entry name" value="AAA"/>
    <property type="match status" value="1"/>
</dbReference>
<keyword evidence="4 10" id="KW-0547">Nucleotide-binding</keyword>
<dbReference type="Pfam" id="PF25426">
    <property type="entry name" value="AAA_lid_BCS1"/>
    <property type="match status" value="1"/>
</dbReference>
<evidence type="ECO:0000256" key="9">
    <source>
        <dbReference type="ARBA" id="ARBA00048778"/>
    </source>
</evidence>
<dbReference type="SMART" id="SM01024">
    <property type="entry name" value="BCS1_N"/>
    <property type="match status" value="1"/>
</dbReference>
<dbReference type="InterPro" id="IPR003960">
    <property type="entry name" value="ATPase_AAA_CS"/>
</dbReference>
<keyword evidence="5" id="KW-0378">Hydrolase</keyword>
<comment type="similarity">
    <text evidence="2">Belongs to the AAA ATPase family. BCS1 subfamily.</text>
</comment>
<dbReference type="EMBL" id="JARRAG010000001">
    <property type="protein sequence ID" value="MDG3002259.1"/>
    <property type="molecule type" value="Genomic_DNA"/>
</dbReference>
<sequence length="447" mass="49127">MFETLNQNPFFSGGIWLMVVGAAAAMLRNAPGRIWTFVERRFAIAVEVPDRDPAFRWLQVWLASQPYAGRARDLSLATTWVPADAETEGAVSFDDDEAAARGGASRVKFLLSPAPGTHWMVYQNRLVILNRSRRDLQAGNARTFQETLTLQVLGGSRTLIEDMLEEARALACPKSPGVSILTSRYESWEATSWQPRRPLASLVLGDGVLEDVLDDLREFSRSRTWYVERGVPYRRGYLLHGPPGNGKTTLVLAAAGELNLSVAVLSLSNRVLSDDSLRAMVDALPPATILLIEDVDCVFKTERTTGDQTGVTLSGLLNALDGVSSREGRILFLTTNHPERLDPALVRPGRVDKRVSLGDATRSQARRLYLWFYRGCGLADDRLEDLAELFAEQVPEGEVCMAAVQEHFLRHRSSPEAAAHEADFEVPEPSPADANGEASKGAAEILA</sequence>
<dbReference type="Pfam" id="PF08740">
    <property type="entry name" value="BCS1_N"/>
    <property type="match status" value="1"/>
</dbReference>
<keyword evidence="6 10" id="KW-0067">ATP-binding</keyword>
<dbReference type="InterPro" id="IPR057495">
    <property type="entry name" value="AAA_lid_BCS1"/>
</dbReference>
<dbReference type="InterPro" id="IPR027417">
    <property type="entry name" value="P-loop_NTPase"/>
</dbReference>
<comment type="catalytic activity">
    <reaction evidence="9">
        <text>ATP + H2O = ADP + phosphate + H(+)</text>
        <dbReference type="Rhea" id="RHEA:13065"/>
        <dbReference type="ChEBI" id="CHEBI:15377"/>
        <dbReference type="ChEBI" id="CHEBI:15378"/>
        <dbReference type="ChEBI" id="CHEBI:30616"/>
        <dbReference type="ChEBI" id="CHEBI:43474"/>
        <dbReference type="ChEBI" id="CHEBI:456216"/>
    </reaction>
    <physiologicalReaction direction="left-to-right" evidence="9">
        <dbReference type="Rhea" id="RHEA:13066"/>
    </physiologicalReaction>
</comment>
<dbReference type="InterPro" id="IPR050747">
    <property type="entry name" value="Mitochondrial_chaperone_BCS1"/>
</dbReference>
<keyword evidence="7" id="KW-1133">Transmembrane helix</keyword>
<evidence type="ECO:0000256" key="6">
    <source>
        <dbReference type="ARBA" id="ARBA00022840"/>
    </source>
</evidence>
<accession>A0ABT6F3Y4</accession>
<gene>
    <name evidence="14" type="ORF">PZE19_00530</name>
</gene>
<organism evidence="14 15">
    <name type="scientific">Paludisphaera mucosa</name>
    <dbReference type="NCBI Taxonomy" id="3030827"/>
    <lineage>
        <taxon>Bacteria</taxon>
        <taxon>Pseudomonadati</taxon>
        <taxon>Planctomycetota</taxon>
        <taxon>Planctomycetia</taxon>
        <taxon>Isosphaerales</taxon>
        <taxon>Isosphaeraceae</taxon>
        <taxon>Paludisphaera</taxon>
    </lineage>
</organism>
<evidence type="ECO:0000256" key="3">
    <source>
        <dbReference type="ARBA" id="ARBA00022692"/>
    </source>
</evidence>
<evidence type="ECO:0000313" key="14">
    <source>
        <dbReference type="EMBL" id="MDG3002259.1"/>
    </source>
</evidence>
<feature type="domain" description="BCS1 N-terminal" evidence="13">
    <location>
        <begin position="18"/>
        <end position="202"/>
    </location>
</feature>
<proteinExistence type="inferred from homology"/>
<evidence type="ECO:0000256" key="7">
    <source>
        <dbReference type="ARBA" id="ARBA00022989"/>
    </source>
</evidence>
<evidence type="ECO:0000259" key="13">
    <source>
        <dbReference type="SMART" id="SM01024"/>
    </source>
</evidence>
<name>A0ABT6F3Y4_9BACT</name>
<evidence type="ECO:0000256" key="1">
    <source>
        <dbReference type="ARBA" id="ARBA00004167"/>
    </source>
</evidence>
<evidence type="ECO:0000256" key="10">
    <source>
        <dbReference type="RuleBase" id="RU003651"/>
    </source>
</evidence>
<dbReference type="Pfam" id="PF00004">
    <property type="entry name" value="AAA"/>
    <property type="match status" value="1"/>
</dbReference>
<dbReference type="PROSITE" id="PS00674">
    <property type="entry name" value="AAA"/>
    <property type="match status" value="1"/>
</dbReference>
<evidence type="ECO:0000313" key="15">
    <source>
        <dbReference type="Proteomes" id="UP001216907"/>
    </source>
</evidence>
<keyword evidence="3" id="KW-0812">Transmembrane</keyword>
<reference evidence="14 15" key="1">
    <citation type="submission" date="2023-03" db="EMBL/GenBank/DDBJ databases">
        <title>Paludisphaera mucosa sp. nov. a novel planctomycete from northern fen.</title>
        <authorList>
            <person name="Ivanova A."/>
        </authorList>
    </citation>
    <scope>NUCLEOTIDE SEQUENCE [LARGE SCALE GENOMIC DNA]</scope>
    <source>
        <strain evidence="14 15">Pla2</strain>
    </source>
</reference>
<comment type="subcellular location">
    <subcellularLocation>
        <location evidence="1">Membrane</location>
        <topology evidence="1">Single-pass membrane protein</topology>
    </subcellularLocation>
</comment>
<dbReference type="InterPro" id="IPR014851">
    <property type="entry name" value="BCS1_N"/>
</dbReference>
<evidence type="ECO:0000256" key="4">
    <source>
        <dbReference type="ARBA" id="ARBA00022741"/>
    </source>
</evidence>
<dbReference type="Gene3D" id="3.40.50.300">
    <property type="entry name" value="P-loop containing nucleotide triphosphate hydrolases"/>
    <property type="match status" value="1"/>
</dbReference>
<evidence type="ECO:0000259" key="12">
    <source>
        <dbReference type="SMART" id="SM00382"/>
    </source>
</evidence>
<keyword evidence="15" id="KW-1185">Reference proteome</keyword>
<feature type="region of interest" description="Disordered" evidence="11">
    <location>
        <begin position="416"/>
        <end position="447"/>
    </location>
</feature>
<dbReference type="InterPro" id="IPR003593">
    <property type="entry name" value="AAA+_ATPase"/>
</dbReference>
<evidence type="ECO:0000256" key="5">
    <source>
        <dbReference type="ARBA" id="ARBA00022801"/>
    </source>
</evidence>
<keyword evidence="8" id="KW-0472">Membrane</keyword>
<evidence type="ECO:0000256" key="8">
    <source>
        <dbReference type="ARBA" id="ARBA00023136"/>
    </source>
</evidence>